<dbReference type="Gene3D" id="3.40.50.11260">
    <property type="match status" value="1"/>
</dbReference>
<dbReference type="PANTHER" id="PTHR11528">
    <property type="entry name" value="HEAT SHOCK PROTEIN 90 FAMILY MEMBER"/>
    <property type="match status" value="1"/>
</dbReference>
<protein>
    <submittedName>
        <fullName evidence="3">Chaperone protein HtpG</fullName>
    </submittedName>
</protein>
<dbReference type="InterPro" id="IPR020568">
    <property type="entry name" value="Ribosomal_Su5_D2-typ_SF"/>
</dbReference>
<dbReference type="GO" id="GO:0016887">
    <property type="term" value="F:ATP hydrolysis activity"/>
    <property type="evidence" value="ECO:0007669"/>
    <property type="project" value="InterPro"/>
</dbReference>
<dbReference type="InterPro" id="IPR001404">
    <property type="entry name" value="Hsp90_fam"/>
</dbReference>
<dbReference type="SUPFAM" id="SSF54211">
    <property type="entry name" value="Ribosomal protein S5 domain 2-like"/>
    <property type="match status" value="1"/>
</dbReference>
<name>A0A645GGI9_9ZZZZ</name>
<evidence type="ECO:0000256" key="2">
    <source>
        <dbReference type="ARBA" id="ARBA00023186"/>
    </source>
</evidence>
<comment type="similarity">
    <text evidence="1">Belongs to the heat shock protein 90 family.</text>
</comment>
<evidence type="ECO:0000313" key="3">
    <source>
        <dbReference type="EMBL" id="MPN22994.1"/>
    </source>
</evidence>
<dbReference type="GO" id="GO:0051082">
    <property type="term" value="F:unfolded protein binding"/>
    <property type="evidence" value="ECO:0007669"/>
    <property type="project" value="InterPro"/>
</dbReference>
<dbReference type="GO" id="GO:0140662">
    <property type="term" value="F:ATP-dependent protein folding chaperone"/>
    <property type="evidence" value="ECO:0007669"/>
    <property type="project" value="InterPro"/>
</dbReference>
<dbReference type="Gene3D" id="1.20.120.790">
    <property type="entry name" value="Heat shock protein 90, C-terminal domain"/>
    <property type="match status" value="1"/>
</dbReference>
<reference evidence="3" key="1">
    <citation type="submission" date="2019-08" db="EMBL/GenBank/DDBJ databases">
        <authorList>
            <person name="Kucharzyk K."/>
            <person name="Murdoch R.W."/>
            <person name="Higgins S."/>
            <person name="Loffler F."/>
        </authorList>
    </citation>
    <scope>NUCLEOTIDE SEQUENCE</scope>
</reference>
<evidence type="ECO:0000256" key="1">
    <source>
        <dbReference type="ARBA" id="ARBA00008239"/>
    </source>
</evidence>
<proteinExistence type="inferred from homology"/>
<accession>A0A645GGI9</accession>
<organism evidence="3">
    <name type="scientific">bioreactor metagenome</name>
    <dbReference type="NCBI Taxonomy" id="1076179"/>
    <lineage>
        <taxon>unclassified sequences</taxon>
        <taxon>metagenomes</taxon>
        <taxon>ecological metagenomes</taxon>
    </lineage>
</organism>
<gene>
    <name evidence="3" type="primary">htpG_40</name>
    <name evidence="3" type="ORF">SDC9_170379</name>
</gene>
<sequence length="251" mass="28922">MLTEEKFYDRASKFALLRNTDDKYFTLEEYKTLIESNQTDKNGTLVYLYANNKEDQYAFIDSAKEKGYDVLMMDGQLDVHWVGLLEQKSGKIRFVRVDSDTVEHIIEKEEKTSVELSEKEKENLTEAIKSQLPKINKTEFNVDFKSLGENTRPVQITQDEFSRRMKEMSAMQPGMAFYGEMPDMFQLVLNMDHPIARQLLNDTKDKSKEEATALASGNTKLKQVIDLALLSNGMLKGEALNNFIKRSVEML</sequence>
<comment type="caution">
    <text evidence="3">The sequence shown here is derived from an EMBL/GenBank/DDBJ whole genome shotgun (WGS) entry which is preliminary data.</text>
</comment>
<keyword evidence="2" id="KW-0143">Chaperone</keyword>
<dbReference type="GO" id="GO:0005524">
    <property type="term" value="F:ATP binding"/>
    <property type="evidence" value="ECO:0007669"/>
    <property type="project" value="InterPro"/>
</dbReference>
<dbReference type="InterPro" id="IPR037196">
    <property type="entry name" value="HSP90_C"/>
</dbReference>
<dbReference type="EMBL" id="VSSQ01071377">
    <property type="protein sequence ID" value="MPN22994.1"/>
    <property type="molecule type" value="Genomic_DNA"/>
</dbReference>
<dbReference type="AlphaFoldDB" id="A0A645GGI9"/>